<feature type="signal peptide" evidence="11">
    <location>
        <begin position="1"/>
        <end position="20"/>
    </location>
</feature>
<keyword evidence="5" id="KW-1015">Disulfide bond</keyword>
<keyword evidence="3 11" id="KW-0732">Signal</keyword>
<keyword evidence="6" id="KW-0325">Glycoprotein</keyword>
<dbReference type="AlphaFoldDB" id="A0A8J5HUT5"/>
<dbReference type="FunFam" id="2.60.40.420:FF:000010">
    <property type="entry name" value="Early nodulin-like protein 1"/>
    <property type="match status" value="1"/>
</dbReference>
<comment type="caution">
    <text evidence="13">The sequence shown here is derived from an EMBL/GenBank/DDBJ whole genome shotgun (WGS) entry which is preliminary data.</text>
</comment>
<evidence type="ECO:0000313" key="14">
    <source>
        <dbReference type="Proteomes" id="UP000734854"/>
    </source>
</evidence>
<dbReference type="InterPro" id="IPR003245">
    <property type="entry name" value="Phytocyanin_dom"/>
</dbReference>
<sequence length="237" mass="24086">MDSVVVLMVVALVCASPCRGYVFYVGGRGGWVEHPRESYGSWAGRNRFQVNDTLVFRYQQGNDSVLVVTEAAFGSCNATDPGQNFTDGSTSFRLDRSGPFFFISGAAGHCDIGQKLVVVVLAIRNHTNSSPPPAFPPVSPTPPPLAPSPLSPSGSTPPPVSPLAPSPLPPGGSTPPPVSPLAPSPLPPGGSTPPPVPPLAPPLPPGGGTPPPSSAASPKFSVGFAIAVMVWGGAILG</sequence>
<evidence type="ECO:0000256" key="11">
    <source>
        <dbReference type="SAM" id="SignalP"/>
    </source>
</evidence>
<feature type="region of interest" description="Disordered" evidence="10">
    <location>
        <begin position="130"/>
        <end position="218"/>
    </location>
</feature>
<keyword evidence="4" id="KW-0472">Membrane</keyword>
<evidence type="ECO:0000256" key="6">
    <source>
        <dbReference type="ARBA" id="ARBA00023180"/>
    </source>
</evidence>
<dbReference type="InterPro" id="IPR041846">
    <property type="entry name" value="ENL_dom"/>
</dbReference>
<dbReference type="InterPro" id="IPR039391">
    <property type="entry name" value="Phytocyanin-like"/>
</dbReference>
<proteinExistence type="inferred from homology"/>
<feature type="domain" description="Phytocyanin" evidence="12">
    <location>
        <begin position="21"/>
        <end position="122"/>
    </location>
</feature>
<feature type="compositionally biased region" description="Pro residues" evidence="10">
    <location>
        <begin position="130"/>
        <end position="213"/>
    </location>
</feature>
<dbReference type="GO" id="GO:0005886">
    <property type="term" value="C:plasma membrane"/>
    <property type="evidence" value="ECO:0007669"/>
    <property type="project" value="TreeGrafter"/>
</dbReference>
<reference evidence="13 14" key="1">
    <citation type="submission" date="2020-08" db="EMBL/GenBank/DDBJ databases">
        <title>Plant Genome Project.</title>
        <authorList>
            <person name="Zhang R.-G."/>
        </authorList>
    </citation>
    <scope>NUCLEOTIDE SEQUENCE [LARGE SCALE GENOMIC DNA]</scope>
    <source>
        <tissue evidence="13">Rhizome</tissue>
    </source>
</reference>
<dbReference type="PANTHER" id="PTHR33021">
    <property type="entry name" value="BLUE COPPER PROTEIN"/>
    <property type="match status" value="1"/>
</dbReference>
<evidence type="ECO:0000259" key="12">
    <source>
        <dbReference type="PROSITE" id="PS51485"/>
    </source>
</evidence>
<dbReference type="CDD" id="cd11019">
    <property type="entry name" value="OsENODL1_like"/>
    <property type="match status" value="1"/>
</dbReference>
<dbReference type="Pfam" id="PF02298">
    <property type="entry name" value="Cu_bind_like"/>
    <property type="match status" value="1"/>
</dbReference>
<accession>A0A8J5HUT5</accession>
<organism evidence="13 14">
    <name type="scientific">Zingiber officinale</name>
    <name type="common">Ginger</name>
    <name type="synonym">Amomum zingiber</name>
    <dbReference type="NCBI Taxonomy" id="94328"/>
    <lineage>
        <taxon>Eukaryota</taxon>
        <taxon>Viridiplantae</taxon>
        <taxon>Streptophyta</taxon>
        <taxon>Embryophyta</taxon>
        <taxon>Tracheophyta</taxon>
        <taxon>Spermatophyta</taxon>
        <taxon>Magnoliopsida</taxon>
        <taxon>Liliopsida</taxon>
        <taxon>Zingiberales</taxon>
        <taxon>Zingiberaceae</taxon>
        <taxon>Zingiber</taxon>
    </lineage>
</organism>
<dbReference type="EMBL" id="JACMSC010000003">
    <property type="protein sequence ID" value="KAG6527862.1"/>
    <property type="molecule type" value="Genomic_DNA"/>
</dbReference>
<dbReference type="GO" id="GO:0098552">
    <property type="term" value="C:side of membrane"/>
    <property type="evidence" value="ECO:0007669"/>
    <property type="project" value="UniProtKB-KW"/>
</dbReference>
<dbReference type="GO" id="GO:0009055">
    <property type="term" value="F:electron transfer activity"/>
    <property type="evidence" value="ECO:0007669"/>
    <property type="project" value="InterPro"/>
</dbReference>
<feature type="chain" id="PRO_5035209172" description="Phytocyanin domain-containing protein" evidence="11">
    <location>
        <begin position="21"/>
        <end position="237"/>
    </location>
</feature>
<dbReference type="GO" id="GO:0012505">
    <property type="term" value="C:endomembrane system"/>
    <property type="evidence" value="ECO:0007669"/>
    <property type="project" value="UniProtKB-SubCell"/>
</dbReference>
<name>A0A8J5HUT5_ZINOF</name>
<evidence type="ECO:0000256" key="9">
    <source>
        <dbReference type="ARBA" id="ARBA00037868"/>
    </source>
</evidence>
<evidence type="ECO:0000256" key="4">
    <source>
        <dbReference type="ARBA" id="ARBA00023136"/>
    </source>
</evidence>
<dbReference type="OrthoDB" id="2015640at2759"/>
<evidence type="ECO:0000256" key="5">
    <source>
        <dbReference type="ARBA" id="ARBA00023157"/>
    </source>
</evidence>
<gene>
    <name evidence="13" type="ORF">ZIOFF_009996</name>
</gene>
<evidence type="ECO:0000256" key="3">
    <source>
        <dbReference type="ARBA" id="ARBA00022729"/>
    </source>
</evidence>
<keyword evidence="7" id="KW-0449">Lipoprotein</keyword>
<comment type="subcellular location">
    <subcellularLocation>
        <location evidence="9">Endomembrane system</location>
        <topology evidence="9">Lipid-anchor</topology>
    </subcellularLocation>
    <subcellularLocation>
        <location evidence="1">Membrane</location>
        <topology evidence="1">Lipid-anchor</topology>
        <topology evidence="1">GPI-anchor</topology>
    </subcellularLocation>
</comment>
<evidence type="ECO:0000256" key="10">
    <source>
        <dbReference type="SAM" id="MobiDB-lite"/>
    </source>
</evidence>
<evidence type="ECO:0000256" key="7">
    <source>
        <dbReference type="ARBA" id="ARBA00023288"/>
    </source>
</evidence>
<evidence type="ECO:0000256" key="2">
    <source>
        <dbReference type="ARBA" id="ARBA00022622"/>
    </source>
</evidence>
<dbReference type="Proteomes" id="UP000734854">
    <property type="component" value="Unassembled WGS sequence"/>
</dbReference>
<protein>
    <recommendedName>
        <fullName evidence="12">Phytocyanin domain-containing protein</fullName>
    </recommendedName>
</protein>
<keyword evidence="2" id="KW-0336">GPI-anchor</keyword>
<evidence type="ECO:0000313" key="13">
    <source>
        <dbReference type="EMBL" id="KAG6527862.1"/>
    </source>
</evidence>
<evidence type="ECO:0000256" key="8">
    <source>
        <dbReference type="ARBA" id="ARBA00035011"/>
    </source>
</evidence>
<comment type="similarity">
    <text evidence="8">Belongs to the early nodulin-like (ENODL) family.</text>
</comment>
<keyword evidence="14" id="KW-1185">Reference proteome</keyword>
<dbReference type="PROSITE" id="PS51485">
    <property type="entry name" value="PHYTOCYANIN"/>
    <property type="match status" value="1"/>
</dbReference>
<dbReference type="PANTHER" id="PTHR33021:SF185">
    <property type="entry name" value="EARLY NODULIN-LIKE PROTEIN 3-RELATED"/>
    <property type="match status" value="1"/>
</dbReference>
<evidence type="ECO:0000256" key="1">
    <source>
        <dbReference type="ARBA" id="ARBA00004589"/>
    </source>
</evidence>